<dbReference type="GO" id="GO:0008270">
    <property type="term" value="F:zinc ion binding"/>
    <property type="evidence" value="ECO:0007669"/>
    <property type="project" value="UniProtKB-KW"/>
</dbReference>
<feature type="domain" description="RING-type" evidence="5">
    <location>
        <begin position="248"/>
        <end position="298"/>
    </location>
</feature>
<dbReference type="AlphaFoldDB" id="A0A9P4KDF8"/>
<dbReference type="PROSITE" id="PS50966">
    <property type="entry name" value="ZF_SWIM"/>
    <property type="match status" value="1"/>
</dbReference>
<organism evidence="7 8">
    <name type="scientific">Lojkania enalia</name>
    <dbReference type="NCBI Taxonomy" id="147567"/>
    <lineage>
        <taxon>Eukaryota</taxon>
        <taxon>Fungi</taxon>
        <taxon>Dikarya</taxon>
        <taxon>Ascomycota</taxon>
        <taxon>Pezizomycotina</taxon>
        <taxon>Dothideomycetes</taxon>
        <taxon>Pleosporomycetidae</taxon>
        <taxon>Pleosporales</taxon>
        <taxon>Pleosporales incertae sedis</taxon>
        <taxon>Lojkania</taxon>
    </lineage>
</organism>
<dbReference type="InterPro" id="IPR007527">
    <property type="entry name" value="Znf_SWIM"/>
</dbReference>
<evidence type="ECO:0000256" key="4">
    <source>
        <dbReference type="PROSITE-ProRule" id="PRU00175"/>
    </source>
</evidence>
<comment type="caution">
    <text evidence="7">The sequence shown here is derived from an EMBL/GenBank/DDBJ whole genome shotgun (WGS) entry which is preliminary data.</text>
</comment>
<keyword evidence="2 4" id="KW-0863">Zinc-finger</keyword>
<evidence type="ECO:0000256" key="2">
    <source>
        <dbReference type="ARBA" id="ARBA00022771"/>
    </source>
</evidence>
<dbReference type="InterPro" id="IPR001841">
    <property type="entry name" value="Znf_RING"/>
</dbReference>
<evidence type="ECO:0000256" key="3">
    <source>
        <dbReference type="ARBA" id="ARBA00022833"/>
    </source>
</evidence>
<evidence type="ECO:0000313" key="8">
    <source>
        <dbReference type="Proteomes" id="UP000800093"/>
    </source>
</evidence>
<dbReference type="Proteomes" id="UP000800093">
    <property type="component" value="Unassembled WGS sequence"/>
</dbReference>
<dbReference type="GO" id="GO:0061630">
    <property type="term" value="F:ubiquitin protein ligase activity"/>
    <property type="evidence" value="ECO:0007669"/>
    <property type="project" value="InterPro"/>
</dbReference>
<evidence type="ECO:0000259" key="6">
    <source>
        <dbReference type="PROSITE" id="PS50966"/>
    </source>
</evidence>
<evidence type="ECO:0000259" key="5">
    <source>
        <dbReference type="PROSITE" id="PS50089"/>
    </source>
</evidence>
<dbReference type="PANTHER" id="PTHR21540:SF0">
    <property type="entry name" value="PHD FAMILY PROTEIN"/>
    <property type="match status" value="1"/>
</dbReference>
<dbReference type="OrthoDB" id="2122982at2759"/>
<feature type="domain" description="SWIM-type" evidence="6">
    <location>
        <begin position="165"/>
        <end position="200"/>
    </location>
</feature>
<protein>
    <recommendedName>
        <fullName evidence="9">SWIM-type domain-containing protein</fullName>
    </recommendedName>
</protein>
<keyword evidence="3" id="KW-0862">Zinc</keyword>
<evidence type="ECO:0000313" key="7">
    <source>
        <dbReference type="EMBL" id="KAF2266588.1"/>
    </source>
</evidence>
<sequence length="304" mass="34957">MPQAQREVAVTTSDVEVGEGPRKRLVRKHEQVNYAEPKAEETDWIETPKKKVRTVRVEVAEVEADVAAFPNDDDDEDEEHEVLELRPRKKAPPKRRARVPVDSIGYDSAGQEVRKREFQQAPSEQYLRARIRAMEHGLVFLGRERCDAPTYPAEKFEIQGITSNYNVNIGLVNKCTCRDHAFRGSQYLCKHIIYVLLYVLRVRPDLQYQLAFTSNELREIFSNAPLAPTERVVEAVFDPNRKPVEGGCPICYMDFEPEGEVIVYCKGSCGNNVHGHCIQQWDMTKKREGRPTTCPYCRHHWVQG</sequence>
<dbReference type="CDD" id="cd16494">
    <property type="entry name" value="RING-CH-C4HC3_ZSWM2"/>
    <property type="match status" value="1"/>
</dbReference>
<name>A0A9P4KDF8_9PLEO</name>
<dbReference type="Gene3D" id="3.30.40.10">
    <property type="entry name" value="Zinc/RING finger domain, C3HC4 (zinc finger)"/>
    <property type="match status" value="1"/>
</dbReference>
<accession>A0A9P4KDF8</accession>
<evidence type="ECO:0008006" key="9">
    <source>
        <dbReference type="Google" id="ProtNLM"/>
    </source>
</evidence>
<dbReference type="Pfam" id="PF04434">
    <property type="entry name" value="SWIM"/>
    <property type="match status" value="1"/>
</dbReference>
<dbReference type="SUPFAM" id="SSF57850">
    <property type="entry name" value="RING/U-box"/>
    <property type="match status" value="1"/>
</dbReference>
<keyword evidence="1" id="KW-0479">Metal-binding</keyword>
<dbReference type="Pfam" id="PF13639">
    <property type="entry name" value="zf-RING_2"/>
    <property type="match status" value="1"/>
</dbReference>
<keyword evidence="8" id="KW-1185">Reference proteome</keyword>
<dbReference type="PANTHER" id="PTHR21540">
    <property type="entry name" value="RING FINGER AND SWIM DOMAIN-CONTAINING PROTEIN 2"/>
    <property type="match status" value="1"/>
</dbReference>
<dbReference type="PROSITE" id="PS50089">
    <property type="entry name" value="ZF_RING_2"/>
    <property type="match status" value="1"/>
</dbReference>
<evidence type="ECO:0000256" key="1">
    <source>
        <dbReference type="ARBA" id="ARBA00022723"/>
    </source>
</evidence>
<dbReference type="InterPro" id="IPR039903">
    <property type="entry name" value="Zswim2"/>
</dbReference>
<dbReference type="InterPro" id="IPR013083">
    <property type="entry name" value="Znf_RING/FYVE/PHD"/>
</dbReference>
<dbReference type="InterPro" id="IPR011016">
    <property type="entry name" value="Znf_RING-CH"/>
</dbReference>
<dbReference type="EMBL" id="ML986596">
    <property type="protein sequence ID" value="KAF2266588.1"/>
    <property type="molecule type" value="Genomic_DNA"/>
</dbReference>
<reference evidence="8" key="1">
    <citation type="journal article" date="2020" name="Stud. Mycol.">
        <title>101 Dothideomycetes genomes: A test case for predicting lifestyles and emergence of pathogens.</title>
        <authorList>
            <person name="Haridas S."/>
            <person name="Albert R."/>
            <person name="Binder M."/>
            <person name="Bloem J."/>
            <person name="LaButti K."/>
            <person name="Salamov A."/>
            <person name="Andreopoulos B."/>
            <person name="Baker S."/>
            <person name="Barry K."/>
            <person name="Bills G."/>
            <person name="Bluhm B."/>
            <person name="Cannon C."/>
            <person name="Castanera R."/>
            <person name="Culley D."/>
            <person name="Daum C."/>
            <person name="Ezra D."/>
            <person name="Gonzalez J."/>
            <person name="Henrissat B."/>
            <person name="Kuo A."/>
            <person name="Liang C."/>
            <person name="Lipzen A."/>
            <person name="Lutzoni F."/>
            <person name="Magnuson J."/>
            <person name="Mondo S."/>
            <person name="Nolan M."/>
            <person name="Ohm R."/>
            <person name="Pangilinan J."/>
            <person name="Park H.-J."/>
            <person name="Ramirez L."/>
            <person name="Alfaro M."/>
            <person name="Sun H."/>
            <person name="Tritt A."/>
            <person name="Yoshinaga Y."/>
            <person name="Zwiers L.-H."/>
            <person name="Turgeon B."/>
            <person name="Goodwin S."/>
            <person name="Spatafora J."/>
            <person name="Crous P."/>
            <person name="Grigoriev I."/>
        </authorList>
    </citation>
    <scope>NUCLEOTIDE SEQUENCE [LARGE SCALE GENOMIC DNA]</scope>
    <source>
        <strain evidence="8">CBS 304.66</strain>
    </source>
</reference>
<dbReference type="SMART" id="SM00744">
    <property type="entry name" value="RINGv"/>
    <property type="match status" value="1"/>
</dbReference>
<gene>
    <name evidence="7" type="ORF">CC78DRAFT_577897</name>
</gene>
<proteinExistence type="predicted"/>